<evidence type="ECO:0000259" key="1">
    <source>
        <dbReference type="Pfam" id="PF01968"/>
    </source>
</evidence>
<dbReference type="Proteomes" id="UP000320421">
    <property type="component" value="Chromosome"/>
</dbReference>
<dbReference type="SUPFAM" id="SSF53067">
    <property type="entry name" value="Actin-like ATPase domain"/>
    <property type="match status" value="1"/>
</dbReference>
<reference evidence="2 3" key="1">
    <citation type="submission" date="2019-02" db="EMBL/GenBank/DDBJ databases">
        <title>Deep-cultivation of Planctomycetes and their phenomic and genomic characterization uncovers novel biology.</title>
        <authorList>
            <person name="Wiegand S."/>
            <person name="Jogler M."/>
            <person name="Boedeker C."/>
            <person name="Pinto D."/>
            <person name="Vollmers J."/>
            <person name="Rivas-Marin E."/>
            <person name="Kohn T."/>
            <person name="Peeters S.H."/>
            <person name="Heuer A."/>
            <person name="Rast P."/>
            <person name="Oberbeckmann S."/>
            <person name="Bunk B."/>
            <person name="Jeske O."/>
            <person name="Meyerdierks A."/>
            <person name="Storesund J.E."/>
            <person name="Kallscheuer N."/>
            <person name="Luecker S."/>
            <person name="Lage O.M."/>
            <person name="Pohl T."/>
            <person name="Merkel B.J."/>
            <person name="Hornburger P."/>
            <person name="Mueller R.-W."/>
            <person name="Bruemmer F."/>
            <person name="Labrenz M."/>
            <person name="Spormann A.M."/>
            <person name="Op den Camp H."/>
            <person name="Overmann J."/>
            <person name="Amann R."/>
            <person name="Jetten M.S.M."/>
            <person name="Mascher T."/>
            <person name="Medema M.H."/>
            <person name="Devos D.P."/>
            <person name="Kaster A.-K."/>
            <person name="Ovreas L."/>
            <person name="Rohde M."/>
            <person name="Galperin M.Y."/>
            <person name="Jogler C."/>
        </authorList>
    </citation>
    <scope>NUCLEOTIDE SEQUENCE [LARGE SCALE GENOMIC DNA]</scope>
    <source>
        <strain evidence="2 3">HG66A1</strain>
    </source>
</reference>
<dbReference type="InterPro" id="IPR002756">
    <property type="entry name" value="MfnF"/>
</dbReference>
<evidence type="ECO:0000313" key="3">
    <source>
        <dbReference type="Proteomes" id="UP000320421"/>
    </source>
</evidence>
<sequence length="341" mass="36604">MYVIGLDVGGANLKAADCDGKAHSVPFPLWKTPELLADALRELLTNFSRPDLVAVTMTGELADCFETKAAGVDQILSAIEAAVTPAPVIVWSTGAEFITTDIAREYPLLAAAANWHALATWVGRMVQEPGGLLIDIGSTTTDIIPLEQGFPVPAGLTDVERLLSGELVYTGGRRTPLAMLSHSVPLRDQQCPLAAESFATTLDLYLLLNMRPEDAADLDTANGQPATREAAEIRLARSVCCDLTEISTEEVQQMAEWLAERHQDQIHRAIDQVLARVTEPITAVLISGSAVFLAEKIVKSHPVLSQARLTNVAEIFDASVADAACAFAVARLAAERVQLKE</sequence>
<protein>
    <submittedName>
        <fullName evidence="2">Hydantoinase/oxoprolinase</fullName>
    </submittedName>
</protein>
<dbReference type="NCBIfam" id="TIGR03123">
    <property type="entry name" value="one_C_unchar_1"/>
    <property type="match status" value="1"/>
</dbReference>
<dbReference type="InterPro" id="IPR002821">
    <property type="entry name" value="Hydantoinase_A"/>
</dbReference>
<name>A0A517PU67_9PLAN</name>
<dbReference type="EMBL" id="CP036266">
    <property type="protein sequence ID" value="QDT22903.1"/>
    <property type="molecule type" value="Genomic_DNA"/>
</dbReference>
<dbReference type="Gene3D" id="3.30.420.40">
    <property type="match status" value="1"/>
</dbReference>
<organism evidence="2 3">
    <name type="scientific">Gimesia chilikensis</name>
    <dbReference type="NCBI Taxonomy" id="2605989"/>
    <lineage>
        <taxon>Bacteria</taxon>
        <taxon>Pseudomonadati</taxon>
        <taxon>Planctomycetota</taxon>
        <taxon>Planctomycetia</taxon>
        <taxon>Planctomycetales</taxon>
        <taxon>Planctomycetaceae</taxon>
        <taxon>Gimesia</taxon>
    </lineage>
</organism>
<dbReference type="InterPro" id="IPR043129">
    <property type="entry name" value="ATPase_NBD"/>
</dbReference>
<accession>A0A517PU67</accession>
<dbReference type="Pfam" id="PF01968">
    <property type="entry name" value="Hydantoinase_A"/>
    <property type="match status" value="1"/>
</dbReference>
<dbReference type="GO" id="GO:0016787">
    <property type="term" value="F:hydrolase activity"/>
    <property type="evidence" value="ECO:0007669"/>
    <property type="project" value="InterPro"/>
</dbReference>
<keyword evidence="3" id="KW-1185">Reference proteome</keyword>
<dbReference type="Gene3D" id="3.30.420.190">
    <property type="entry name" value="conserved archaeal protein q6m145"/>
    <property type="match status" value="1"/>
</dbReference>
<feature type="domain" description="Hydantoinase A/oxoprolinase" evidence="1">
    <location>
        <begin position="52"/>
        <end position="299"/>
    </location>
</feature>
<evidence type="ECO:0000313" key="2">
    <source>
        <dbReference type="EMBL" id="QDT22903.1"/>
    </source>
</evidence>
<proteinExistence type="predicted"/>
<dbReference type="OrthoDB" id="1792672at2"/>
<dbReference type="RefSeq" id="WP_145189503.1">
    <property type="nucleotide sequence ID" value="NZ_CP036266.1"/>
</dbReference>
<gene>
    <name evidence="2" type="ORF">HG66A1_47140</name>
</gene>
<dbReference type="AlphaFoldDB" id="A0A517PU67"/>